<keyword evidence="4" id="KW-0285">Flavoprotein</keyword>
<keyword evidence="5" id="KW-0808">Transferase</keyword>
<proteinExistence type="predicted"/>
<evidence type="ECO:0000256" key="1">
    <source>
        <dbReference type="ARBA" id="ARBA00001946"/>
    </source>
</evidence>
<dbReference type="AlphaFoldDB" id="A0A3B0YR38"/>
<evidence type="ECO:0000256" key="10">
    <source>
        <dbReference type="ARBA" id="ARBA00048540"/>
    </source>
</evidence>
<dbReference type="PANTHER" id="PTHR30040:SF2">
    <property type="entry name" value="FAD:PROTEIN FMN TRANSFERASE"/>
    <property type="match status" value="1"/>
</dbReference>
<name>A0A3B0YR38_9ZZZZ</name>
<comment type="cofactor">
    <cofactor evidence="1">
        <name>Mg(2+)</name>
        <dbReference type="ChEBI" id="CHEBI:18420"/>
    </cofactor>
</comment>
<dbReference type="PANTHER" id="PTHR30040">
    <property type="entry name" value="THIAMINE BIOSYNTHESIS LIPOPROTEIN APBE"/>
    <property type="match status" value="1"/>
</dbReference>
<sequence length="371" mass="41450">MPSIVPGIIPRIVTCIVRYIMQHTIRTPRLLLLLALSGYLLGCSEEPQEHHHSSLYFGTLIDITLYDVSPQTAQAAFTRLDADFARFHTAWSPWVAGSLRRTNTLIRAGRAFTVEPSIVNLLEQSSAISANTEHLFNPAIGQLIKLWQFHKAGEPNPQPPAEDVIQIVLGRSPQLSDLKKTPEGKMLSENLHVSLNFGAFAKGYAIDLEMQVLKEMGIHNAIINTGGDLKTIGTHGTRPWRIAIQHPRKKTWLAQIDTAGEQSVFTSGDYERFYLYKGKRYHHILDPRTGYPAQGTQSVTVLHTDSGLADAAATALFIAGPEHWMRIARKLKLKEVMFIDHNGRVFVTPKMHAKLAFNPQFETTIILTPPL</sequence>
<evidence type="ECO:0000256" key="5">
    <source>
        <dbReference type="ARBA" id="ARBA00022679"/>
    </source>
</evidence>
<dbReference type="InterPro" id="IPR003374">
    <property type="entry name" value="ApbE-like_sf"/>
</dbReference>
<dbReference type="Pfam" id="PF02424">
    <property type="entry name" value="ApbE"/>
    <property type="match status" value="1"/>
</dbReference>
<dbReference type="SUPFAM" id="SSF143631">
    <property type="entry name" value="ApbE-like"/>
    <property type="match status" value="1"/>
</dbReference>
<evidence type="ECO:0000256" key="3">
    <source>
        <dbReference type="ARBA" id="ARBA00016337"/>
    </source>
</evidence>
<dbReference type="EMBL" id="UOFJ01000559">
    <property type="protein sequence ID" value="VAW70926.1"/>
    <property type="molecule type" value="Genomic_DNA"/>
</dbReference>
<organism evidence="11">
    <name type="scientific">hydrothermal vent metagenome</name>
    <dbReference type="NCBI Taxonomy" id="652676"/>
    <lineage>
        <taxon>unclassified sequences</taxon>
        <taxon>metagenomes</taxon>
        <taxon>ecological metagenomes</taxon>
    </lineage>
</organism>
<evidence type="ECO:0000256" key="9">
    <source>
        <dbReference type="ARBA" id="ARBA00031306"/>
    </source>
</evidence>
<evidence type="ECO:0000313" key="11">
    <source>
        <dbReference type="EMBL" id="VAW70926.1"/>
    </source>
</evidence>
<reference evidence="11" key="1">
    <citation type="submission" date="2018-06" db="EMBL/GenBank/DDBJ databases">
        <authorList>
            <person name="Zhirakovskaya E."/>
        </authorList>
    </citation>
    <scope>NUCLEOTIDE SEQUENCE</scope>
</reference>
<keyword evidence="8" id="KW-0460">Magnesium</keyword>
<dbReference type="GO" id="GO:0046872">
    <property type="term" value="F:metal ion binding"/>
    <property type="evidence" value="ECO:0007669"/>
    <property type="project" value="UniProtKB-KW"/>
</dbReference>
<keyword evidence="11" id="KW-0449">Lipoprotein</keyword>
<evidence type="ECO:0000256" key="2">
    <source>
        <dbReference type="ARBA" id="ARBA00011955"/>
    </source>
</evidence>
<dbReference type="Gene3D" id="3.10.520.10">
    <property type="entry name" value="ApbE-like domains"/>
    <property type="match status" value="1"/>
</dbReference>
<evidence type="ECO:0000256" key="7">
    <source>
        <dbReference type="ARBA" id="ARBA00022827"/>
    </source>
</evidence>
<keyword evidence="7" id="KW-0274">FAD</keyword>
<dbReference type="EC" id="2.7.1.180" evidence="2"/>
<accession>A0A3B0YR38</accession>
<protein>
    <recommendedName>
        <fullName evidence="3">FAD:protein FMN transferase</fullName>
        <ecNumber evidence="2">2.7.1.180</ecNumber>
    </recommendedName>
    <alternativeName>
        <fullName evidence="9">Flavin transferase</fullName>
    </alternativeName>
</protein>
<evidence type="ECO:0000256" key="8">
    <source>
        <dbReference type="ARBA" id="ARBA00022842"/>
    </source>
</evidence>
<dbReference type="PIRSF" id="PIRSF006268">
    <property type="entry name" value="ApbE"/>
    <property type="match status" value="1"/>
</dbReference>
<keyword evidence="6" id="KW-0479">Metal-binding</keyword>
<dbReference type="InterPro" id="IPR024932">
    <property type="entry name" value="ApbE"/>
</dbReference>
<dbReference type="GO" id="GO:0016740">
    <property type="term" value="F:transferase activity"/>
    <property type="evidence" value="ECO:0007669"/>
    <property type="project" value="UniProtKB-KW"/>
</dbReference>
<evidence type="ECO:0000256" key="6">
    <source>
        <dbReference type="ARBA" id="ARBA00022723"/>
    </source>
</evidence>
<gene>
    <name evidence="11" type="ORF">MNBD_GAMMA10-1516</name>
</gene>
<comment type="catalytic activity">
    <reaction evidence="10">
        <text>L-threonyl-[protein] + FAD = FMN-L-threonyl-[protein] + AMP + H(+)</text>
        <dbReference type="Rhea" id="RHEA:36847"/>
        <dbReference type="Rhea" id="RHEA-COMP:11060"/>
        <dbReference type="Rhea" id="RHEA-COMP:11061"/>
        <dbReference type="ChEBI" id="CHEBI:15378"/>
        <dbReference type="ChEBI" id="CHEBI:30013"/>
        <dbReference type="ChEBI" id="CHEBI:57692"/>
        <dbReference type="ChEBI" id="CHEBI:74257"/>
        <dbReference type="ChEBI" id="CHEBI:456215"/>
        <dbReference type="EC" id="2.7.1.180"/>
    </reaction>
</comment>
<evidence type="ECO:0000256" key="4">
    <source>
        <dbReference type="ARBA" id="ARBA00022630"/>
    </source>
</evidence>